<name>A0A975Y0T7_9ACTN</name>
<dbReference type="EMBL" id="CP077062">
    <property type="protein sequence ID" value="QWZ08811.1"/>
    <property type="molecule type" value="Genomic_DNA"/>
</dbReference>
<feature type="region of interest" description="Disordered" evidence="1">
    <location>
        <begin position="92"/>
        <end position="111"/>
    </location>
</feature>
<keyword evidence="3" id="KW-1185">Reference proteome</keyword>
<gene>
    <name evidence="2" type="ORF">KRR39_02870</name>
</gene>
<reference evidence="2" key="1">
    <citation type="submission" date="2021-06" db="EMBL/GenBank/DDBJ databases">
        <title>Complete genome sequence of Nocardioides sp. G188.</title>
        <authorList>
            <person name="Im W.-T."/>
        </authorList>
    </citation>
    <scope>NUCLEOTIDE SEQUENCE</scope>
    <source>
        <strain evidence="2">G188</strain>
    </source>
</reference>
<dbReference type="KEGG" id="nps:KRR39_02870"/>
<evidence type="ECO:0000256" key="1">
    <source>
        <dbReference type="SAM" id="MobiDB-lite"/>
    </source>
</evidence>
<dbReference type="AlphaFoldDB" id="A0A975Y0T7"/>
<accession>A0A975Y0T7</accession>
<protein>
    <submittedName>
        <fullName evidence="2">Uncharacterized protein</fullName>
    </submittedName>
</protein>
<evidence type="ECO:0000313" key="3">
    <source>
        <dbReference type="Proteomes" id="UP000683575"/>
    </source>
</evidence>
<proteinExistence type="predicted"/>
<dbReference type="Proteomes" id="UP000683575">
    <property type="component" value="Chromosome"/>
</dbReference>
<evidence type="ECO:0000313" key="2">
    <source>
        <dbReference type="EMBL" id="QWZ08811.1"/>
    </source>
</evidence>
<dbReference type="RefSeq" id="WP_216940627.1">
    <property type="nucleotide sequence ID" value="NZ_CP077062.1"/>
</dbReference>
<organism evidence="2 3">
    <name type="scientific">Nocardioides panacis</name>
    <dbReference type="NCBI Taxonomy" id="2849501"/>
    <lineage>
        <taxon>Bacteria</taxon>
        <taxon>Bacillati</taxon>
        <taxon>Actinomycetota</taxon>
        <taxon>Actinomycetes</taxon>
        <taxon>Propionibacteriales</taxon>
        <taxon>Nocardioidaceae</taxon>
        <taxon>Nocardioides</taxon>
    </lineage>
</organism>
<sequence length="158" mass="17599">MEENKARRVVDALRERGTDAELARVGVYQFGVSIRLPDGREATWDSDGTAELEAQVMRNGMLVGYVPVIEGSEDYTEEQVIEAILRTDYDKPIASRRATTPPPEAPLPRKGGLFRRFHGRLPLQLTRPWHAGPGSPVSARRRGRSIYRLTVDIGQSSG</sequence>